<name>Q08U41_STIAD</name>
<gene>
    <name evidence="1" type="ORF">STIAU_6266</name>
</gene>
<accession>Q08U41</accession>
<evidence type="ECO:0000313" key="1">
    <source>
        <dbReference type="EMBL" id="EAU63998.1"/>
    </source>
</evidence>
<dbReference type="Proteomes" id="UP000032702">
    <property type="component" value="Unassembled WGS sequence"/>
</dbReference>
<organism evidence="1 2">
    <name type="scientific">Stigmatella aurantiaca (strain DW4/3-1)</name>
    <dbReference type="NCBI Taxonomy" id="378806"/>
    <lineage>
        <taxon>Bacteria</taxon>
        <taxon>Pseudomonadati</taxon>
        <taxon>Myxococcota</taxon>
        <taxon>Myxococcia</taxon>
        <taxon>Myxococcales</taxon>
        <taxon>Cystobacterineae</taxon>
        <taxon>Archangiaceae</taxon>
        <taxon>Stigmatella</taxon>
    </lineage>
</organism>
<dbReference type="EMBL" id="AAMD01000135">
    <property type="protein sequence ID" value="EAU63998.1"/>
    <property type="molecule type" value="Genomic_DNA"/>
</dbReference>
<protein>
    <submittedName>
        <fullName evidence="1">Uncharacterized protein</fullName>
    </submittedName>
</protein>
<proteinExistence type="predicted"/>
<dbReference type="AlphaFoldDB" id="Q08U41"/>
<sequence>MTSSTLSRHTAAVTGHHVTQVCFALGPQTGDA</sequence>
<reference evidence="1 2" key="1">
    <citation type="submission" date="2006-04" db="EMBL/GenBank/DDBJ databases">
        <authorList>
            <person name="Nierman W.C."/>
        </authorList>
    </citation>
    <scope>NUCLEOTIDE SEQUENCE [LARGE SCALE GENOMIC DNA]</scope>
    <source>
        <strain evidence="1 2">DW4/3-1</strain>
    </source>
</reference>
<comment type="caution">
    <text evidence="1">The sequence shown here is derived from an EMBL/GenBank/DDBJ whole genome shotgun (WGS) entry which is preliminary data.</text>
</comment>
<evidence type="ECO:0000313" key="2">
    <source>
        <dbReference type="Proteomes" id="UP000032702"/>
    </source>
</evidence>